<evidence type="ECO:0000313" key="3">
    <source>
        <dbReference type="Proteomes" id="UP000184192"/>
    </source>
</evidence>
<dbReference type="InterPro" id="IPR036505">
    <property type="entry name" value="Amidase/PGRP_sf"/>
</dbReference>
<dbReference type="SUPFAM" id="SSF55846">
    <property type="entry name" value="N-acetylmuramoyl-L-alanine amidase-like"/>
    <property type="match status" value="1"/>
</dbReference>
<dbReference type="AlphaFoldDB" id="A0A1M6H9B0"/>
<gene>
    <name evidence="2" type="ORF">SAMN05444350_117126</name>
</gene>
<dbReference type="GO" id="GO:0008745">
    <property type="term" value="F:N-acetylmuramoyl-L-alanine amidase activity"/>
    <property type="evidence" value="ECO:0007669"/>
    <property type="project" value="InterPro"/>
</dbReference>
<dbReference type="Proteomes" id="UP000184192">
    <property type="component" value="Unassembled WGS sequence"/>
</dbReference>
<dbReference type="CDD" id="cd06583">
    <property type="entry name" value="PGRP"/>
    <property type="match status" value="1"/>
</dbReference>
<sequence length="177" mass="20372">MRTLIQTYCSLAMNRQSIHLTKHLTAMRTIHLIVIHCSATKENDTLTEMELEKSHRQRGLNGIGYHYYIRKNGDIKSTRHIRKPGAHARGHNINSIAICYEGGLNCHGVPKDTRTEWQKHSMTVLLRTLLIDFPLCHICGHRDLPQMADANSQVEPESWLEECPCFDAATEFRNLRQ</sequence>
<feature type="domain" description="N-acetylmuramoyl-L-alanine amidase" evidence="1">
    <location>
        <begin position="28"/>
        <end position="145"/>
    </location>
</feature>
<reference evidence="3" key="1">
    <citation type="submission" date="2016-11" db="EMBL/GenBank/DDBJ databases">
        <authorList>
            <person name="Varghese N."/>
            <person name="Submissions S."/>
        </authorList>
    </citation>
    <scope>NUCLEOTIDE SEQUENCE [LARGE SCALE GENOMIC DNA]</scope>
    <source>
        <strain evidence="3">DSM 26884</strain>
    </source>
</reference>
<dbReference type="GO" id="GO:0009253">
    <property type="term" value="P:peptidoglycan catabolic process"/>
    <property type="evidence" value="ECO:0007669"/>
    <property type="project" value="InterPro"/>
</dbReference>
<protein>
    <submittedName>
        <fullName evidence="2">N-acetylmuramoyl-L-alanine amidase</fullName>
    </submittedName>
</protein>
<organism evidence="2 3">
    <name type="scientific">Bacteroides stercorirosoris</name>
    <dbReference type="NCBI Taxonomy" id="871324"/>
    <lineage>
        <taxon>Bacteria</taxon>
        <taxon>Pseudomonadati</taxon>
        <taxon>Bacteroidota</taxon>
        <taxon>Bacteroidia</taxon>
        <taxon>Bacteroidales</taxon>
        <taxon>Bacteroidaceae</taxon>
        <taxon>Bacteroides</taxon>
    </lineage>
</organism>
<evidence type="ECO:0000259" key="1">
    <source>
        <dbReference type="Pfam" id="PF01510"/>
    </source>
</evidence>
<dbReference type="InterPro" id="IPR015510">
    <property type="entry name" value="PGRP"/>
</dbReference>
<accession>A0A1M6H9B0</accession>
<dbReference type="eggNOG" id="COG3023">
    <property type="taxonomic scope" value="Bacteria"/>
</dbReference>
<dbReference type="Pfam" id="PF01510">
    <property type="entry name" value="Amidase_2"/>
    <property type="match status" value="1"/>
</dbReference>
<dbReference type="FunFam" id="3.40.80.10:FF:000008">
    <property type="entry name" value="N-acetylmuramoyl-L-alanine amidase"/>
    <property type="match status" value="1"/>
</dbReference>
<proteinExistence type="predicted"/>
<name>A0A1M6H9B0_9BACE</name>
<keyword evidence="3" id="KW-1185">Reference proteome</keyword>
<dbReference type="PANTHER" id="PTHR11022">
    <property type="entry name" value="PEPTIDOGLYCAN RECOGNITION PROTEIN"/>
    <property type="match status" value="1"/>
</dbReference>
<dbReference type="Gene3D" id="3.40.80.10">
    <property type="entry name" value="Peptidoglycan recognition protein-like"/>
    <property type="match status" value="1"/>
</dbReference>
<dbReference type="PANTHER" id="PTHR11022:SF41">
    <property type="entry name" value="PEPTIDOGLYCAN-RECOGNITION PROTEIN LC-RELATED"/>
    <property type="match status" value="1"/>
</dbReference>
<dbReference type="InterPro" id="IPR002502">
    <property type="entry name" value="Amidase_domain"/>
</dbReference>
<dbReference type="EMBL" id="FQZN01000017">
    <property type="protein sequence ID" value="SHJ18689.1"/>
    <property type="molecule type" value="Genomic_DNA"/>
</dbReference>
<evidence type="ECO:0000313" key="2">
    <source>
        <dbReference type="EMBL" id="SHJ18689.1"/>
    </source>
</evidence>